<dbReference type="Gene3D" id="3.40.720.10">
    <property type="entry name" value="Alkaline Phosphatase, subunit A"/>
    <property type="match status" value="2"/>
</dbReference>
<dbReference type="InterPro" id="IPR011044">
    <property type="entry name" value="Quino_amine_DH_bsu"/>
</dbReference>
<feature type="signal peptide" evidence="2">
    <location>
        <begin position="1"/>
        <end position="23"/>
    </location>
</feature>
<dbReference type="InterPro" id="IPR051200">
    <property type="entry name" value="Host-pathogen_enzymatic-act"/>
</dbReference>
<keyword evidence="2" id="KW-0732">Signal</keyword>
<dbReference type="KEGG" id="mgk:FSB76_24835"/>
<dbReference type="Proteomes" id="UP000321362">
    <property type="component" value="Chromosome"/>
</dbReference>
<dbReference type="EMBL" id="CP042437">
    <property type="protein sequence ID" value="QEC79016.1"/>
    <property type="molecule type" value="Genomic_DNA"/>
</dbReference>
<name>A0A5B8W7T7_9SPHI</name>
<dbReference type="AlphaFoldDB" id="A0A5B8W7T7"/>
<evidence type="ECO:0000313" key="4">
    <source>
        <dbReference type="Proteomes" id="UP000321362"/>
    </source>
</evidence>
<organism evidence="3 4">
    <name type="scientific">Mucilaginibacter ginsenosidivorax</name>
    <dbReference type="NCBI Taxonomy" id="862126"/>
    <lineage>
        <taxon>Bacteria</taxon>
        <taxon>Pseudomonadati</taxon>
        <taxon>Bacteroidota</taxon>
        <taxon>Sphingobacteriia</taxon>
        <taxon>Sphingobacteriales</taxon>
        <taxon>Sphingobacteriaceae</taxon>
        <taxon>Mucilaginibacter</taxon>
    </lineage>
</organism>
<feature type="chain" id="PRO_5023027593" evidence="2">
    <location>
        <begin position="24"/>
        <end position="916"/>
    </location>
</feature>
<dbReference type="SUPFAM" id="SSF63829">
    <property type="entry name" value="Calcium-dependent phosphotriesterase"/>
    <property type="match status" value="1"/>
</dbReference>
<evidence type="ECO:0000256" key="1">
    <source>
        <dbReference type="SAM" id="MobiDB-lite"/>
    </source>
</evidence>
<dbReference type="RefSeq" id="WP_147058198.1">
    <property type="nucleotide sequence ID" value="NZ_CP042437.1"/>
</dbReference>
<dbReference type="PANTHER" id="PTHR47197">
    <property type="entry name" value="PROTEIN NIRF"/>
    <property type="match status" value="1"/>
</dbReference>
<reference evidence="3 4" key="1">
    <citation type="journal article" date="2013" name="J. Microbiol.">
        <title>Mucilaginibacter ginsenosidivorax sp. nov., with ginsenoside converting activity isolated from sediment.</title>
        <authorList>
            <person name="Kim J.K."/>
            <person name="Choi T.E."/>
            <person name="Liu Q.M."/>
            <person name="Park H.Y."/>
            <person name="Yi T.H."/>
            <person name="Yoon M.H."/>
            <person name="Kim S.C."/>
            <person name="Im W.T."/>
        </authorList>
    </citation>
    <scope>NUCLEOTIDE SEQUENCE [LARGE SCALE GENOMIC DNA]</scope>
    <source>
        <strain evidence="3 4">KHI28</strain>
    </source>
</reference>
<evidence type="ECO:0000256" key="2">
    <source>
        <dbReference type="SAM" id="SignalP"/>
    </source>
</evidence>
<gene>
    <name evidence="3" type="ORF">FSB76_24835</name>
</gene>
<dbReference type="Gene3D" id="2.130.10.10">
    <property type="entry name" value="YVTN repeat-like/Quinoprotein amine dehydrogenase"/>
    <property type="match status" value="3"/>
</dbReference>
<evidence type="ECO:0000313" key="3">
    <source>
        <dbReference type="EMBL" id="QEC79016.1"/>
    </source>
</evidence>
<keyword evidence="4" id="KW-1185">Reference proteome</keyword>
<dbReference type="InterPro" id="IPR017850">
    <property type="entry name" value="Alkaline_phosphatase_core_sf"/>
</dbReference>
<accession>A0A5B8W7T7</accession>
<feature type="region of interest" description="Disordered" evidence="1">
    <location>
        <begin position="891"/>
        <end position="916"/>
    </location>
</feature>
<dbReference type="SUPFAM" id="SSF50969">
    <property type="entry name" value="YVTN repeat-like/Quinoprotein amine dehydrogenase"/>
    <property type="match status" value="1"/>
</dbReference>
<sequence>MPVKNKFLLSLAMGIGLMPNAFAQKQQVNILQVPGIDQYCKIDTAGVSVLPSGRLITPAGQTIRITHDPFGLSVSPDGKKAVTLHNGVITLIDIATMGSLRVPSYDKKITSPLSNGSFLGVAFSPDSKTLYLSGGDNGAVIVYDVEKFIKTDSLSLNGRVGDKDYDDSFTSDLLFNADKNELLVLDRGNFRMVRINLATKKITASVNVGRQPFGLALSPDKKTAFVANVGMYSYPLITGATPKNADSIMISRHPYGDNTKESREGTIVEGRKIPGVGSPSSPEAMSVFTINLATNKVINKFKTGHQVGQMLEDAEVTGGASPNSIAVGSQYAYVTNATNDNITIIDYKNHKLLGDIPIKVDARIDKFRGLLPFGISLSKDEKTLYVALLGFNAVAVIDIPSQTTKGLIPTGWGTSRVKLSADEKELYITSCRGYGAGPNGGHGFVAPPQGTYIGDIQLGTFQKVTMPDNAQLASYTQQVISNTFISKPAAVATGNPLPVLPGASSTPIKYIVYITKENRTYDEVLGQMKNAKGDSTLARFGVHCEYTLPDATRMQFPNLNVSPNHIKVAAQYAFSDNYYCDSDASIHGHHWMMGVIPNEWVEANSNVSKTAKLFSNAPGRRFPGSTGSMDPEDYAETGGLWEALERKHVDFYNFGEANETAHVREEWEDTNTGAAHIVMVPMQKALYTRTSHNYAGFNTNIPDQFRVEQFKSEFTKMWITGKKKMPSLITMQVPNDHGADIRPKDGYPYRQSYMADNDLAVGRMLDFLSHTKYWKNMLVIITEDDPQGGVDHVDAHRSILILAGPYVKKGYVSHTHANFGSILKTIYNVLDVPYVNQYDVTATLLQDFFTDKPDYTPYTFIPSDTRVFDTKKAMARYSKNTNWRKIKKGVDMDDEDRERNDHYKQKGKKTSGTIVN</sequence>
<dbReference type="PANTHER" id="PTHR47197:SF3">
    <property type="entry name" value="DIHYDRO-HEME D1 DEHYDROGENASE"/>
    <property type="match status" value="1"/>
</dbReference>
<dbReference type="SUPFAM" id="SSF53649">
    <property type="entry name" value="Alkaline phosphatase-like"/>
    <property type="match status" value="1"/>
</dbReference>
<proteinExistence type="predicted"/>
<protein>
    <submittedName>
        <fullName evidence="3">Phosphoesterase</fullName>
    </submittedName>
</protein>
<dbReference type="InterPro" id="IPR015943">
    <property type="entry name" value="WD40/YVTN_repeat-like_dom_sf"/>
</dbReference>